<evidence type="ECO:0000313" key="1">
    <source>
        <dbReference type="EMBL" id="WIV19667.1"/>
    </source>
</evidence>
<sequence length="145" mass="15464">MVTSRFAVGIHILSLLEINKDIVNTSDFLAGSVGTNPVVIRRITGMLSKAGLVDVKPGVAGAKLKKEAADITLLDVYRAVNAVEEDALFSVHDSPNPACVVGRNIQNAITPVFISAQKAMEDQLASVSIADVIYDLSQKEKESLD</sequence>
<name>A0ABY8X2C7_9BACL</name>
<organism evidence="1 2">
    <name type="scientific">Paenibacillus polygoni</name>
    <dbReference type="NCBI Taxonomy" id="3050112"/>
    <lineage>
        <taxon>Bacteria</taxon>
        <taxon>Bacillati</taxon>
        <taxon>Bacillota</taxon>
        <taxon>Bacilli</taxon>
        <taxon>Bacillales</taxon>
        <taxon>Paenibacillaceae</taxon>
        <taxon>Paenibacillus</taxon>
    </lineage>
</organism>
<dbReference type="Proteomes" id="UP001236415">
    <property type="component" value="Chromosome"/>
</dbReference>
<dbReference type="SUPFAM" id="SSF46785">
    <property type="entry name" value="Winged helix' DNA-binding domain"/>
    <property type="match status" value="1"/>
</dbReference>
<dbReference type="PANTHER" id="PTHR33221:SF15">
    <property type="entry name" value="HTH-TYPE TRANSCRIPTIONAL REGULATOR YWGB-RELATED"/>
    <property type="match status" value="1"/>
</dbReference>
<dbReference type="PROSITE" id="PS51197">
    <property type="entry name" value="HTH_RRF2_2"/>
    <property type="match status" value="1"/>
</dbReference>
<accession>A0ABY8X2C7</accession>
<dbReference type="RefSeq" id="WP_285745935.1">
    <property type="nucleotide sequence ID" value="NZ_CP127162.1"/>
</dbReference>
<dbReference type="EMBL" id="CP127162">
    <property type="protein sequence ID" value="WIV19667.1"/>
    <property type="molecule type" value="Genomic_DNA"/>
</dbReference>
<dbReference type="Pfam" id="PF02082">
    <property type="entry name" value="Rrf2"/>
    <property type="match status" value="1"/>
</dbReference>
<proteinExistence type="predicted"/>
<gene>
    <name evidence="1" type="ORF">QPK24_02675</name>
</gene>
<dbReference type="Gene3D" id="1.10.10.10">
    <property type="entry name" value="Winged helix-like DNA-binding domain superfamily/Winged helix DNA-binding domain"/>
    <property type="match status" value="1"/>
</dbReference>
<keyword evidence="2" id="KW-1185">Reference proteome</keyword>
<evidence type="ECO:0000313" key="2">
    <source>
        <dbReference type="Proteomes" id="UP001236415"/>
    </source>
</evidence>
<dbReference type="PANTHER" id="PTHR33221">
    <property type="entry name" value="WINGED HELIX-TURN-HELIX TRANSCRIPTIONAL REGULATOR, RRF2 FAMILY"/>
    <property type="match status" value="1"/>
</dbReference>
<reference evidence="1 2" key="1">
    <citation type="submission" date="2023-06" db="EMBL/GenBank/DDBJ databases">
        <title>Paenibacillus polygonum sp. nov., an endophytic bacterium, isolated from Polygonum lapathifolium L. in Nanji Wetland National Nature Reserve, South of Poyang Lake, Jiangxi Province, China.</title>
        <authorList>
            <person name="Yu Z."/>
        </authorList>
    </citation>
    <scope>NUCLEOTIDE SEQUENCE [LARGE SCALE GENOMIC DNA]</scope>
    <source>
        <strain evidence="1 2">C31</strain>
    </source>
</reference>
<dbReference type="InterPro" id="IPR000944">
    <property type="entry name" value="Tscrpt_reg_Rrf2"/>
</dbReference>
<dbReference type="InterPro" id="IPR036390">
    <property type="entry name" value="WH_DNA-bd_sf"/>
</dbReference>
<dbReference type="InterPro" id="IPR036388">
    <property type="entry name" value="WH-like_DNA-bd_sf"/>
</dbReference>
<protein>
    <submittedName>
        <fullName evidence="1">Rrf2 family transcriptional regulator</fullName>
    </submittedName>
</protein>